<accession>A0A4P7AHK9</accession>
<sequence>MSKKKIFEYDENLKMNIDRIYFSNRFVNCNHESIAIDKRSNIFKCINEGCWFQLWFKSNADFLKFSHRVVLEFDFEKSEKSYIKKLRDNKKRIKKEKELKEKALKGKSLINISF</sequence>
<dbReference type="KEGG" id="sgq:SGLAD_v1c04980"/>
<keyword evidence="2" id="KW-1185">Reference proteome</keyword>
<organism evidence="1 2">
    <name type="scientific">Spiroplasma gladiatoris</name>
    <dbReference type="NCBI Taxonomy" id="2143"/>
    <lineage>
        <taxon>Bacteria</taxon>
        <taxon>Bacillati</taxon>
        <taxon>Mycoplasmatota</taxon>
        <taxon>Mollicutes</taxon>
        <taxon>Entomoplasmatales</taxon>
        <taxon>Spiroplasmataceae</taxon>
        <taxon>Spiroplasma</taxon>
    </lineage>
</organism>
<name>A0A4P7AHK9_9MOLU</name>
<dbReference type="AlphaFoldDB" id="A0A4P7AHK9"/>
<dbReference type="RefSeq" id="WP_134297486.1">
    <property type="nucleotide sequence ID" value="NZ_CP038013.1"/>
</dbReference>
<reference evidence="1 2" key="1">
    <citation type="submission" date="2019-03" db="EMBL/GenBank/DDBJ databases">
        <title>Complete genome sequence of Spiroplasma gladiatoris TG-1 (DSM 22552).</title>
        <authorList>
            <person name="Lin Y.-C."/>
            <person name="Chou L."/>
            <person name="Kuo C.-H."/>
        </authorList>
    </citation>
    <scope>NUCLEOTIDE SEQUENCE [LARGE SCALE GENOMIC DNA]</scope>
    <source>
        <strain evidence="1 2">TG-1</strain>
    </source>
</reference>
<proteinExistence type="predicted"/>
<gene>
    <name evidence="1" type="ORF">SGLAD_v1c04980</name>
</gene>
<dbReference type="EMBL" id="CP038013">
    <property type="protein sequence ID" value="QBQ07697.1"/>
    <property type="molecule type" value="Genomic_DNA"/>
</dbReference>
<dbReference type="OrthoDB" id="390249at2"/>
<protein>
    <submittedName>
        <fullName evidence="1">Uncharacterized protein</fullName>
    </submittedName>
</protein>
<dbReference type="Proteomes" id="UP000294309">
    <property type="component" value="Chromosome"/>
</dbReference>
<evidence type="ECO:0000313" key="2">
    <source>
        <dbReference type="Proteomes" id="UP000294309"/>
    </source>
</evidence>
<evidence type="ECO:0000313" key="1">
    <source>
        <dbReference type="EMBL" id="QBQ07697.1"/>
    </source>
</evidence>